<dbReference type="AlphaFoldDB" id="A0A1Y5S5H0"/>
<dbReference type="RefSeq" id="WP_085867989.1">
    <property type="nucleotide sequence ID" value="NZ_FWFQ01000008.1"/>
</dbReference>
<evidence type="ECO:0000313" key="3">
    <source>
        <dbReference type="Proteomes" id="UP000193409"/>
    </source>
</evidence>
<protein>
    <submittedName>
        <fullName evidence="2">Uncharacterized protein</fullName>
    </submittedName>
</protein>
<keyword evidence="1" id="KW-0732">Signal</keyword>
<accession>A0A1Y5S5H0</accession>
<sequence length="181" mass="19127">MKAFALPLCAGLFLAALPATADDVSDTLKSALEAYEAGDIQYAMEEIAFAQQLLKEMKADSLTAFLPEAPDGWTREIDTEMAATLGMLGGGVGTKASYSDGSDSFTLTLMADNPMVAAMGSAGLMGGKMIRVGREKFADQDGQLIALIGNRVLVQAEGQNKEAMRALLETMDFRALASFGQ</sequence>
<dbReference type="Proteomes" id="UP000193409">
    <property type="component" value="Unassembled WGS sequence"/>
</dbReference>
<name>A0A1Y5S5H0_9RHOB</name>
<feature type="signal peptide" evidence="1">
    <location>
        <begin position="1"/>
        <end position="21"/>
    </location>
</feature>
<feature type="chain" id="PRO_5012509132" evidence="1">
    <location>
        <begin position="22"/>
        <end position="181"/>
    </location>
</feature>
<keyword evidence="3" id="KW-1185">Reference proteome</keyword>
<organism evidence="2 3">
    <name type="scientific">Pseudoruegeria aquimaris</name>
    <dbReference type="NCBI Taxonomy" id="393663"/>
    <lineage>
        <taxon>Bacteria</taxon>
        <taxon>Pseudomonadati</taxon>
        <taxon>Pseudomonadota</taxon>
        <taxon>Alphaproteobacteria</taxon>
        <taxon>Rhodobacterales</taxon>
        <taxon>Roseobacteraceae</taxon>
        <taxon>Pseudoruegeria</taxon>
    </lineage>
</organism>
<reference evidence="2 3" key="1">
    <citation type="submission" date="2017-03" db="EMBL/GenBank/DDBJ databases">
        <authorList>
            <person name="Afonso C.L."/>
            <person name="Miller P.J."/>
            <person name="Scott M.A."/>
            <person name="Spackman E."/>
            <person name="Goraichik I."/>
            <person name="Dimitrov K.M."/>
            <person name="Suarez D.L."/>
            <person name="Swayne D.E."/>
        </authorList>
    </citation>
    <scope>NUCLEOTIDE SEQUENCE [LARGE SCALE GENOMIC DNA]</scope>
    <source>
        <strain evidence="2 3">CECT 7680</strain>
    </source>
</reference>
<proteinExistence type="predicted"/>
<dbReference type="EMBL" id="FWFQ01000008">
    <property type="protein sequence ID" value="SLN30225.1"/>
    <property type="molecule type" value="Genomic_DNA"/>
</dbReference>
<dbReference type="OrthoDB" id="7265885at2"/>
<evidence type="ECO:0000313" key="2">
    <source>
        <dbReference type="EMBL" id="SLN30225.1"/>
    </source>
</evidence>
<gene>
    <name evidence="2" type="ORF">PSA7680_01439</name>
</gene>
<evidence type="ECO:0000256" key="1">
    <source>
        <dbReference type="SAM" id="SignalP"/>
    </source>
</evidence>